<reference evidence="4" key="1">
    <citation type="submission" date="2016-10" db="EMBL/GenBank/DDBJ databases">
        <authorList>
            <person name="Varghese N."/>
            <person name="Submissions S."/>
        </authorList>
    </citation>
    <scope>NUCLEOTIDE SEQUENCE [LARGE SCALE GENOMIC DNA]</scope>
    <source>
        <strain evidence="4">DSM 19326</strain>
    </source>
</reference>
<name>A0A1H6LJQ7_9FLAO</name>
<dbReference type="Proteomes" id="UP000198555">
    <property type="component" value="Unassembled WGS sequence"/>
</dbReference>
<organism evidence="3 4">
    <name type="scientific">Epilithonimonas hominis</name>
    <dbReference type="NCBI Taxonomy" id="420404"/>
    <lineage>
        <taxon>Bacteria</taxon>
        <taxon>Pseudomonadati</taxon>
        <taxon>Bacteroidota</taxon>
        <taxon>Flavobacteriia</taxon>
        <taxon>Flavobacteriales</taxon>
        <taxon>Weeksellaceae</taxon>
        <taxon>Chryseobacterium group</taxon>
        <taxon>Epilithonimonas</taxon>
    </lineage>
</organism>
<dbReference type="RefSeq" id="WP_089770701.1">
    <property type="nucleotide sequence ID" value="NZ_FNWX01000040.1"/>
</dbReference>
<dbReference type="Pfam" id="PF03544">
    <property type="entry name" value="TonB_C"/>
    <property type="match status" value="1"/>
</dbReference>
<dbReference type="InterPro" id="IPR037682">
    <property type="entry name" value="TonB_C"/>
</dbReference>
<evidence type="ECO:0000256" key="1">
    <source>
        <dbReference type="SAM" id="Phobius"/>
    </source>
</evidence>
<sequence length="276" mass="29729">MKNLLLSLRTNDLDEVVFANRNKSYGAYALRNDYSNQLTKALFIGIAFFASVSAVPLVMNAFKSEVVLPKDDFSGREILVINDTETPKPKPDNTTPARVKTVANPEVTPVREIRKNKTLPTKKDFEGAAIAAETKPGPETTISVAPPIAVGPPAVTPYQPPVAPPAPVEDPNVIIDGAKADVAADFKGGINAFRQKVAQGFDTSSIDQSGMVSATITFVVEKDGSISNIKITGANADFNQEAERTVKSIKTKWTPAQLKGKAVRSSFRMPVSMRIE</sequence>
<evidence type="ECO:0000259" key="2">
    <source>
        <dbReference type="Pfam" id="PF03544"/>
    </source>
</evidence>
<evidence type="ECO:0000313" key="3">
    <source>
        <dbReference type="EMBL" id="SEH85590.1"/>
    </source>
</evidence>
<accession>A0A1H6LJQ7</accession>
<dbReference type="SUPFAM" id="SSF74653">
    <property type="entry name" value="TolA/TonB C-terminal domain"/>
    <property type="match status" value="1"/>
</dbReference>
<keyword evidence="1" id="KW-0812">Transmembrane</keyword>
<keyword evidence="4" id="KW-1185">Reference proteome</keyword>
<dbReference type="GO" id="GO:0055085">
    <property type="term" value="P:transmembrane transport"/>
    <property type="evidence" value="ECO:0007669"/>
    <property type="project" value="InterPro"/>
</dbReference>
<proteinExistence type="predicted"/>
<dbReference type="EMBL" id="FNWX01000040">
    <property type="protein sequence ID" value="SEH85590.1"/>
    <property type="molecule type" value="Genomic_DNA"/>
</dbReference>
<feature type="transmembrane region" description="Helical" evidence="1">
    <location>
        <begin position="41"/>
        <end position="62"/>
    </location>
</feature>
<dbReference type="Gene3D" id="3.30.1150.10">
    <property type="match status" value="1"/>
</dbReference>
<feature type="domain" description="TonB C-terminal" evidence="2">
    <location>
        <begin position="215"/>
        <end position="271"/>
    </location>
</feature>
<keyword evidence="1" id="KW-0472">Membrane</keyword>
<protein>
    <submittedName>
        <fullName evidence="3">Protein TonB</fullName>
    </submittedName>
</protein>
<keyword evidence="1" id="KW-1133">Transmembrane helix</keyword>
<dbReference type="AlphaFoldDB" id="A0A1H6LJQ7"/>
<evidence type="ECO:0000313" key="4">
    <source>
        <dbReference type="Proteomes" id="UP000198555"/>
    </source>
</evidence>
<gene>
    <name evidence="3" type="ORF">SAMN05421793_14020</name>
</gene>
<dbReference type="STRING" id="420404.SAMN05421793_14020"/>